<evidence type="ECO:0000256" key="14">
    <source>
        <dbReference type="ARBA" id="ARBA00044780"/>
    </source>
</evidence>
<evidence type="ECO:0000256" key="1">
    <source>
        <dbReference type="ARBA" id="ARBA00004141"/>
    </source>
</evidence>
<dbReference type="InterPro" id="IPR005829">
    <property type="entry name" value="Sugar_transporter_CS"/>
</dbReference>
<feature type="transmembrane region" description="Helical" evidence="17">
    <location>
        <begin position="191"/>
        <end position="212"/>
    </location>
</feature>
<feature type="transmembrane region" description="Helical" evidence="17">
    <location>
        <begin position="253"/>
        <end position="274"/>
    </location>
</feature>
<feature type="region of interest" description="Disordered" evidence="16">
    <location>
        <begin position="45"/>
        <end position="66"/>
    </location>
</feature>
<accession>A0A6U3VDB9</accession>
<evidence type="ECO:0000313" key="19">
    <source>
        <dbReference type="EMBL" id="CAD9334354.1"/>
    </source>
</evidence>
<dbReference type="NCBIfam" id="TIGR00879">
    <property type="entry name" value="SP"/>
    <property type="match status" value="1"/>
</dbReference>
<evidence type="ECO:0000256" key="6">
    <source>
        <dbReference type="ARBA" id="ARBA00022989"/>
    </source>
</evidence>
<proteinExistence type="inferred from homology"/>
<evidence type="ECO:0000256" key="7">
    <source>
        <dbReference type="ARBA" id="ARBA00023136"/>
    </source>
</evidence>
<keyword evidence="7 17" id="KW-0472">Membrane</keyword>
<dbReference type="PROSITE" id="PS50850">
    <property type="entry name" value="MFS"/>
    <property type="match status" value="1"/>
</dbReference>
<feature type="region of interest" description="Disordered" evidence="16">
    <location>
        <begin position="1"/>
        <end position="27"/>
    </location>
</feature>
<evidence type="ECO:0000256" key="10">
    <source>
        <dbReference type="ARBA" id="ARBA00044656"/>
    </source>
</evidence>
<reference evidence="19" key="1">
    <citation type="submission" date="2021-01" db="EMBL/GenBank/DDBJ databases">
        <authorList>
            <person name="Corre E."/>
            <person name="Pelletier E."/>
            <person name="Niang G."/>
            <person name="Scheremetjew M."/>
            <person name="Finn R."/>
            <person name="Kale V."/>
            <person name="Holt S."/>
            <person name="Cochrane G."/>
            <person name="Meng A."/>
            <person name="Brown T."/>
            <person name="Cohen L."/>
        </authorList>
    </citation>
    <scope>NUCLEOTIDE SEQUENCE</scope>
    <source>
        <strain evidence="19">Pop2</strain>
    </source>
</reference>
<dbReference type="AlphaFoldDB" id="A0A6U3VDB9"/>
<dbReference type="Gene3D" id="1.20.1250.20">
    <property type="entry name" value="MFS general substrate transporter like domains"/>
    <property type="match status" value="1"/>
</dbReference>
<evidence type="ECO:0000256" key="3">
    <source>
        <dbReference type="ARBA" id="ARBA00011738"/>
    </source>
</evidence>
<evidence type="ECO:0000256" key="15">
    <source>
        <dbReference type="RuleBase" id="RU003346"/>
    </source>
</evidence>
<feature type="transmembrane region" description="Helical" evidence="17">
    <location>
        <begin position="410"/>
        <end position="431"/>
    </location>
</feature>
<evidence type="ECO:0000256" key="4">
    <source>
        <dbReference type="ARBA" id="ARBA00022448"/>
    </source>
</evidence>
<feature type="transmembrane region" description="Helical" evidence="17">
    <location>
        <begin position="165"/>
        <end position="185"/>
    </location>
</feature>
<evidence type="ECO:0000256" key="13">
    <source>
        <dbReference type="ARBA" id="ARBA00044710"/>
    </source>
</evidence>
<dbReference type="GO" id="GO:0022857">
    <property type="term" value="F:transmembrane transporter activity"/>
    <property type="evidence" value="ECO:0007669"/>
    <property type="project" value="InterPro"/>
</dbReference>
<name>A0A6U3VDB9_9STRA</name>
<sequence length="598" mass="64179">MAGIAPGANTVADGYSHNDERIPVSGPDLDFTYNDGPSATPFALDSDNGDGYGTGNGQTGIDNHLPHPDRPMLTQTHEGEYRDDHGELPPVRVTRANKLFAFCAALNSCNLGYDIGVNTDAAMKLQNSMDLSDTQLEIFMGSLNLFAMIGALCAHAISDRFGRRGAFIVAAVGFIFGVLLQASAASFNVLMIGRVFVGLGVGFGLAVDPIYIAEISPAAHRGRLVTWSEIATNIGIVLGFTSGLAFLNVDENTAWRAMFAMGAILPTIMIFLAYKVMPESPRWLVSKGRESEALVVLEKIYPPGYNVNVIVEEIKEGIEREIAAEHAVGWDMILFPSPAFKRMLLVGIGTAVAQQVVGIDAIQYFLIFILDESGIKSRITQSTILIFLGLLKLAMIFVAGFLFDTKGRRPLMFTSLAGMTVALLLISVNFIGDSHNAAFAVVGIGLYLSFFSLGMGPGAWLIPSEVFSTSIRAKAMSVATFMNRVAGTLMTSTFLSVANALSWAGFFLLLAVVCLICLLFLYLLLPETKGRALEDMSTYFAEITGDRSILDVEETLARQTSNPGGSSPEASPARERASLVSTPAEKIPQDAHIVGTLA</sequence>
<feature type="transmembrane region" description="Helical" evidence="17">
    <location>
        <begin position="138"/>
        <end position="158"/>
    </location>
</feature>
<comment type="catalytic activity">
    <reaction evidence="12">
        <text>D-glucosamine(out) = D-glucosamine(in)</text>
        <dbReference type="Rhea" id="RHEA:78423"/>
        <dbReference type="ChEBI" id="CHEBI:58723"/>
    </reaction>
    <physiologicalReaction direction="left-to-right" evidence="12">
        <dbReference type="Rhea" id="RHEA:78424"/>
    </physiologicalReaction>
</comment>
<evidence type="ECO:0000256" key="5">
    <source>
        <dbReference type="ARBA" id="ARBA00022692"/>
    </source>
</evidence>
<evidence type="ECO:0000256" key="2">
    <source>
        <dbReference type="ARBA" id="ARBA00010992"/>
    </source>
</evidence>
<dbReference type="PRINTS" id="PR00171">
    <property type="entry name" value="SUGRTRNSPORT"/>
</dbReference>
<keyword evidence="6 17" id="KW-1133">Transmembrane helix</keyword>
<dbReference type="SUPFAM" id="SSF103473">
    <property type="entry name" value="MFS general substrate transporter"/>
    <property type="match status" value="1"/>
</dbReference>
<feature type="compositionally biased region" description="Polar residues" evidence="16">
    <location>
        <begin position="557"/>
        <end position="569"/>
    </location>
</feature>
<comment type="subcellular location">
    <subcellularLocation>
        <location evidence="1">Membrane</location>
        <topology evidence="1">Multi-pass membrane protein</topology>
    </subcellularLocation>
</comment>
<comment type="catalytic activity">
    <reaction evidence="8">
        <text>D-galactose(in) = D-galactose(out)</text>
        <dbReference type="Rhea" id="RHEA:34915"/>
        <dbReference type="ChEBI" id="CHEBI:4139"/>
    </reaction>
    <physiologicalReaction direction="right-to-left" evidence="8">
        <dbReference type="Rhea" id="RHEA:34917"/>
    </physiologicalReaction>
</comment>
<dbReference type="InterPro" id="IPR003663">
    <property type="entry name" value="Sugar/inositol_transpt"/>
</dbReference>
<evidence type="ECO:0000256" key="11">
    <source>
        <dbReference type="ARBA" id="ARBA00044662"/>
    </source>
</evidence>
<protein>
    <recommendedName>
        <fullName evidence="14">Hexose transporter 1</fullName>
    </recommendedName>
</protein>
<organism evidence="19">
    <name type="scientific">Ditylum brightwellii</name>
    <dbReference type="NCBI Taxonomy" id="49249"/>
    <lineage>
        <taxon>Eukaryota</taxon>
        <taxon>Sar</taxon>
        <taxon>Stramenopiles</taxon>
        <taxon>Ochrophyta</taxon>
        <taxon>Bacillariophyta</taxon>
        <taxon>Mediophyceae</taxon>
        <taxon>Lithodesmiophycidae</taxon>
        <taxon>Lithodesmiales</taxon>
        <taxon>Lithodesmiaceae</taxon>
        <taxon>Ditylum</taxon>
    </lineage>
</organism>
<evidence type="ECO:0000256" key="9">
    <source>
        <dbReference type="ARBA" id="ARBA00044648"/>
    </source>
</evidence>
<dbReference type="FunFam" id="1.20.1250.20:FF:000118">
    <property type="entry name" value="D-xylose-proton symporter-like 3, chloroplastic"/>
    <property type="match status" value="1"/>
</dbReference>
<keyword evidence="5 17" id="KW-0812">Transmembrane</keyword>
<dbReference type="EMBL" id="HBGN01020813">
    <property type="protein sequence ID" value="CAD9334354.1"/>
    <property type="molecule type" value="Transcribed_RNA"/>
</dbReference>
<dbReference type="Pfam" id="PF00083">
    <property type="entry name" value="Sugar_tr"/>
    <property type="match status" value="1"/>
</dbReference>
<dbReference type="InterPro" id="IPR020846">
    <property type="entry name" value="MFS_dom"/>
</dbReference>
<comment type="catalytic activity">
    <reaction evidence="9">
        <text>D-glucose(out) = D-glucose(in)</text>
        <dbReference type="Rhea" id="RHEA:60376"/>
        <dbReference type="ChEBI" id="CHEBI:4167"/>
    </reaction>
    <physiologicalReaction direction="left-to-right" evidence="9">
        <dbReference type="Rhea" id="RHEA:60377"/>
    </physiologicalReaction>
</comment>
<feature type="domain" description="Major facilitator superfamily (MFS) profile" evidence="18">
    <location>
        <begin position="100"/>
        <end position="529"/>
    </location>
</feature>
<evidence type="ECO:0000256" key="8">
    <source>
        <dbReference type="ARBA" id="ARBA00044637"/>
    </source>
</evidence>
<evidence type="ECO:0000256" key="16">
    <source>
        <dbReference type="SAM" id="MobiDB-lite"/>
    </source>
</evidence>
<comment type="subunit">
    <text evidence="3">Homodimer.</text>
</comment>
<comment type="catalytic activity">
    <reaction evidence="11">
        <text>D-mannose(out) = D-mannose(in)</text>
        <dbReference type="Rhea" id="RHEA:78391"/>
        <dbReference type="ChEBI" id="CHEBI:4208"/>
    </reaction>
    <physiologicalReaction direction="left-to-right" evidence="11">
        <dbReference type="Rhea" id="RHEA:78392"/>
    </physiologicalReaction>
</comment>
<dbReference type="InterPro" id="IPR005828">
    <property type="entry name" value="MFS_sugar_transport-like"/>
</dbReference>
<feature type="transmembrane region" description="Helical" evidence="17">
    <location>
        <begin position="437"/>
        <end position="463"/>
    </location>
</feature>
<feature type="transmembrane region" description="Helical" evidence="17">
    <location>
        <begin position="503"/>
        <end position="525"/>
    </location>
</feature>
<evidence type="ECO:0000259" key="18">
    <source>
        <dbReference type="PROSITE" id="PS50850"/>
    </source>
</evidence>
<comment type="catalytic activity">
    <reaction evidence="13">
        <text>D-fructose(out) = D-fructose(in)</text>
        <dbReference type="Rhea" id="RHEA:60372"/>
        <dbReference type="ChEBI" id="CHEBI:37721"/>
    </reaction>
    <physiologicalReaction direction="left-to-right" evidence="13">
        <dbReference type="Rhea" id="RHEA:60373"/>
    </physiologicalReaction>
</comment>
<dbReference type="InterPro" id="IPR036259">
    <property type="entry name" value="MFS_trans_sf"/>
</dbReference>
<comment type="similarity">
    <text evidence="2 15">Belongs to the major facilitator superfamily. Sugar transporter (TC 2.A.1.1) family.</text>
</comment>
<dbReference type="GO" id="GO:0005737">
    <property type="term" value="C:cytoplasm"/>
    <property type="evidence" value="ECO:0007669"/>
    <property type="project" value="UniProtKB-ARBA"/>
</dbReference>
<dbReference type="GO" id="GO:0016020">
    <property type="term" value="C:membrane"/>
    <property type="evidence" value="ECO:0007669"/>
    <property type="project" value="UniProtKB-SubCell"/>
</dbReference>
<keyword evidence="4 15" id="KW-0813">Transport</keyword>
<feature type="transmembrane region" description="Helical" evidence="17">
    <location>
        <begin position="224"/>
        <end position="247"/>
    </location>
</feature>
<dbReference type="InterPro" id="IPR050814">
    <property type="entry name" value="Myo-inositol_Transporter"/>
</dbReference>
<dbReference type="PROSITE" id="PS00217">
    <property type="entry name" value="SUGAR_TRANSPORT_2"/>
    <property type="match status" value="1"/>
</dbReference>
<feature type="region of interest" description="Disordered" evidence="16">
    <location>
        <begin position="557"/>
        <end position="584"/>
    </location>
</feature>
<feature type="transmembrane region" description="Helical" evidence="17">
    <location>
        <begin position="382"/>
        <end position="403"/>
    </location>
</feature>
<evidence type="ECO:0000256" key="12">
    <source>
        <dbReference type="ARBA" id="ARBA00044668"/>
    </source>
</evidence>
<comment type="catalytic activity">
    <reaction evidence="10">
        <text>D-xylose(out) = D-xylose(in)</text>
        <dbReference type="Rhea" id="RHEA:78427"/>
        <dbReference type="ChEBI" id="CHEBI:53455"/>
    </reaction>
    <physiologicalReaction direction="left-to-right" evidence="10">
        <dbReference type="Rhea" id="RHEA:78428"/>
    </physiologicalReaction>
</comment>
<dbReference type="PANTHER" id="PTHR48020:SF49">
    <property type="entry name" value="SUGAR TRANSPORTER"/>
    <property type="match status" value="1"/>
</dbReference>
<dbReference type="PANTHER" id="PTHR48020">
    <property type="entry name" value="PROTON MYO-INOSITOL COTRANSPORTER"/>
    <property type="match status" value="1"/>
</dbReference>
<gene>
    <name evidence="19" type="ORF">DBRI1063_LOCUS13253</name>
</gene>
<evidence type="ECO:0000256" key="17">
    <source>
        <dbReference type="SAM" id="Phobius"/>
    </source>
</evidence>